<organism evidence="10 11">
    <name type="scientific">Leptospira idonii</name>
    <dbReference type="NCBI Taxonomy" id="1193500"/>
    <lineage>
        <taxon>Bacteria</taxon>
        <taxon>Pseudomonadati</taxon>
        <taxon>Spirochaetota</taxon>
        <taxon>Spirochaetia</taxon>
        <taxon>Leptospirales</taxon>
        <taxon>Leptospiraceae</taxon>
        <taxon>Leptospira</taxon>
    </lineage>
</organism>
<keyword evidence="4" id="KW-0808">Transferase</keyword>
<dbReference type="GO" id="GO:0004673">
    <property type="term" value="F:protein histidine kinase activity"/>
    <property type="evidence" value="ECO:0007669"/>
    <property type="project" value="UniProtKB-EC"/>
</dbReference>
<evidence type="ECO:0000256" key="4">
    <source>
        <dbReference type="ARBA" id="ARBA00022679"/>
    </source>
</evidence>
<comment type="catalytic activity">
    <reaction evidence="1">
        <text>ATP + protein L-histidine = ADP + protein N-phospho-L-histidine.</text>
        <dbReference type="EC" id="2.7.13.3"/>
    </reaction>
</comment>
<dbReference type="SMART" id="SM00387">
    <property type="entry name" value="HATPase_c"/>
    <property type="match status" value="1"/>
</dbReference>
<accession>A0A4R9M402</accession>
<keyword evidence="8" id="KW-0472">Membrane</keyword>
<dbReference type="InterPro" id="IPR036890">
    <property type="entry name" value="HATPase_C_sf"/>
</dbReference>
<proteinExistence type="predicted"/>
<feature type="transmembrane region" description="Helical" evidence="8">
    <location>
        <begin position="42"/>
        <end position="60"/>
    </location>
</feature>
<dbReference type="SUPFAM" id="SSF55874">
    <property type="entry name" value="ATPase domain of HSP90 chaperone/DNA topoisomerase II/histidine kinase"/>
    <property type="match status" value="1"/>
</dbReference>
<dbReference type="AlphaFoldDB" id="A0A4R9M402"/>
<feature type="transmembrane region" description="Helical" evidence="8">
    <location>
        <begin position="7"/>
        <end position="30"/>
    </location>
</feature>
<evidence type="ECO:0000256" key="7">
    <source>
        <dbReference type="ARBA" id="ARBA00022840"/>
    </source>
</evidence>
<keyword evidence="5" id="KW-0547">Nucleotide-binding</keyword>
<evidence type="ECO:0000256" key="2">
    <source>
        <dbReference type="ARBA" id="ARBA00012438"/>
    </source>
</evidence>
<dbReference type="Pfam" id="PF07568">
    <property type="entry name" value="HisKA_2"/>
    <property type="match status" value="1"/>
</dbReference>
<dbReference type="EC" id="2.7.13.3" evidence="2"/>
<gene>
    <name evidence="10" type="ORF">EHS15_03170</name>
</gene>
<evidence type="ECO:0000313" key="10">
    <source>
        <dbReference type="EMBL" id="TGN20605.1"/>
    </source>
</evidence>
<dbReference type="InterPro" id="IPR003594">
    <property type="entry name" value="HATPase_dom"/>
</dbReference>
<comment type="caution">
    <text evidence="10">The sequence shown here is derived from an EMBL/GenBank/DDBJ whole genome shotgun (WGS) entry which is preliminary data.</text>
</comment>
<dbReference type="InterPro" id="IPR000014">
    <property type="entry name" value="PAS"/>
</dbReference>
<feature type="domain" description="PAS" evidence="9">
    <location>
        <begin position="76"/>
        <end position="150"/>
    </location>
</feature>
<dbReference type="Pfam" id="PF02518">
    <property type="entry name" value="HATPase_c"/>
    <property type="match status" value="1"/>
</dbReference>
<dbReference type="GO" id="GO:0005524">
    <property type="term" value="F:ATP binding"/>
    <property type="evidence" value="ECO:0007669"/>
    <property type="project" value="UniProtKB-KW"/>
</dbReference>
<evidence type="ECO:0000256" key="3">
    <source>
        <dbReference type="ARBA" id="ARBA00022553"/>
    </source>
</evidence>
<keyword evidence="7" id="KW-0067">ATP-binding</keyword>
<reference evidence="10" key="1">
    <citation type="journal article" date="2019" name="PLoS Negl. Trop. Dis.">
        <title>Revisiting the worldwide diversity of Leptospira species in the environment.</title>
        <authorList>
            <person name="Vincent A.T."/>
            <person name="Schiettekatte O."/>
            <person name="Bourhy P."/>
            <person name="Veyrier F.J."/>
            <person name="Picardeau M."/>
        </authorList>
    </citation>
    <scope>NUCLEOTIDE SEQUENCE [LARGE SCALE GENOMIC DNA]</scope>
    <source>
        <strain evidence="10">201300427</strain>
    </source>
</reference>
<dbReference type="SUPFAM" id="SSF55785">
    <property type="entry name" value="PYP-like sensor domain (PAS domain)"/>
    <property type="match status" value="1"/>
</dbReference>
<dbReference type="RefSeq" id="WP_135759092.1">
    <property type="nucleotide sequence ID" value="NZ_RQHW01000010.1"/>
</dbReference>
<dbReference type="Gene3D" id="3.30.565.10">
    <property type="entry name" value="Histidine kinase-like ATPase, C-terminal domain"/>
    <property type="match status" value="1"/>
</dbReference>
<dbReference type="OrthoDB" id="9767435at2"/>
<evidence type="ECO:0000256" key="6">
    <source>
        <dbReference type="ARBA" id="ARBA00022777"/>
    </source>
</evidence>
<evidence type="ECO:0000313" key="11">
    <source>
        <dbReference type="Proteomes" id="UP000298058"/>
    </source>
</evidence>
<dbReference type="PANTHER" id="PTHR41523">
    <property type="entry name" value="TWO-COMPONENT SYSTEM SENSOR PROTEIN"/>
    <property type="match status" value="1"/>
</dbReference>
<dbReference type="EMBL" id="RQHW01000010">
    <property type="protein sequence ID" value="TGN20605.1"/>
    <property type="molecule type" value="Genomic_DNA"/>
</dbReference>
<keyword evidence="3" id="KW-0597">Phosphoprotein</keyword>
<dbReference type="Gene3D" id="3.30.450.20">
    <property type="entry name" value="PAS domain"/>
    <property type="match status" value="1"/>
</dbReference>
<keyword evidence="6 10" id="KW-0418">Kinase</keyword>
<keyword evidence="8" id="KW-1133">Transmembrane helix</keyword>
<dbReference type="Proteomes" id="UP000298058">
    <property type="component" value="Unassembled WGS sequence"/>
</dbReference>
<sequence>MKPAIRVAVIYLILGFVWIYGSDYALSVLLQTTEEIRIAQNYKGWLFVFLSAVAIYFLLLRELKVQSRVLREKEESDYLYQNILEKVGDSVIVFNLNTWKIDLISEQTGKFFEASLDAIRHNAAVLLERVHPEDRQRMTDIWINRLQENHTGILYRLLFKDGRIKWALENRLFFKGRGNSGGIAIGITNDISAYIENQKELERSLKENEVLLTEVHHRVKNNLSVIISFLQLQSYSAPKESAAILEQSIIRVKAIALVHEKLYSSKNLSSLNSRSYIESLVENIKLMYMRMDIQIDLAIQPKELNLTMAIPMGLMLTEMLTNSFRHAFPERKDAIIKIDFKVHDKGRTELIYRDNGIGFPESFDRKNIDSVGLSVIFSLSSQMMGREIQFYTKPNEGVLYHFEFQSEKMEKR</sequence>
<evidence type="ECO:0000256" key="5">
    <source>
        <dbReference type="ARBA" id="ARBA00022741"/>
    </source>
</evidence>
<name>A0A4R9M402_9LEPT</name>
<evidence type="ECO:0000256" key="8">
    <source>
        <dbReference type="SAM" id="Phobius"/>
    </source>
</evidence>
<dbReference type="InterPro" id="IPR011495">
    <property type="entry name" value="Sig_transdc_His_kin_sub2_dim/P"/>
</dbReference>
<protein>
    <recommendedName>
        <fullName evidence="2">histidine kinase</fullName>
        <ecNumber evidence="2">2.7.13.3</ecNumber>
    </recommendedName>
</protein>
<evidence type="ECO:0000259" key="9">
    <source>
        <dbReference type="PROSITE" id="PS50112"/>
    </source>
</evidence>
<keyword evidence="11" id="KW-1185">Reference proteome</keyword>
<keyword evidence="8" id="KW-0812">Transmembrane</keyword>
<dbReference type="PROSITE" id="PS50112">
    <property type="entry name" value="PAS"/>
    <property type="match status" value="1"/>
</dbReference>
<dbReference type="InterPro" id="IPR035965">
    <property type="entry name" value="PAS-like_dom_sf"/>
</dbReference>
<dbReference type="PANTHER" id="PTHR41523:SF8">
    <property type="entry name" value="ETHYLENE RESPONSE SENSOR PROTEIN"/>
    <property type="match status" value="1"/>
</dbReference>
<dbReference type="CDD" id="cd00130">
    <property type="entry name" value="PAS"/>
    <property type="match status" value="1"/>
</dbReference>
<evidence type="ECO:0000256" key="1">
    <source>
        <dbReference type="ARBA" id="ARBA00000085"/>
    </source>
</evidence>